<evidence type="ECO:0000256" key="2">
    <source>
        <dbReference type="ARBA" id="ARBA00005254"/>
    </source>
</evidence>
<comment type="subcellular location">
    <subcellularLocation>
        <location evidence="1">Peroxisome</location>
    </subcellularLocation>
</comment>
<dbReference type="EMBL" id="JAAMRR010000888">
    <property type="protein sequence ID" value="NGX96937.1"/>
    <property type="molecule type" value="Genomic_DNA"/>
</dbReference>
<dbReference type="Proteomes" id="UP000480266">
    <property type="component" value="Unassembled WGS sequence"/>
</dbReference>
<evidence type="ECO:0000256" key="1">
    <source>
        <dbReference type="ARBA" id="ARBA00004275"/>
    </source>
</evidence>
<dbReference type="GO" id="GO:0004165">
    <property type="term" value="F:delta(3)-delta(2)-enoyl-CoA isomerase activity"/>
    <property type="evidence" value="ECO:0007669"/>
    <property type="project" value="UniProtKB-ARBA"/>
</dbReference>
<dbReference type="InterPro" id="IPR051053">
    <property type="entry name" value="ECH/Chromodomain_protein"/>
</dbReference>
<dbReference type="Gene3D" id="1.10.12.10">
    <property type="entry name" value="Lyase 2-enoyl-coa Hydratase, Chain A, domain 2"/>
    <property type="match status" value="1"/>
</dbReference>
<accession>A0A7C9RH63</accession>
<comment type="caution">
    <text evidence="5">The sequence shown here is derived from an EMBL/GenBank/DDBJ whole genome shotgun (WGS) entry which is preliminary data.</text>
</comment>
<dbReference type="PANTHER" id="PTHR43684:SF1">
    <property type="entry name" value="ENOYL-COA DELTA ISOMERASE 2"/>
    <property type="match status" value="1"/>
</dbReference>
<keyword evidence="4" id="KW-0413">Isomerase</keyword>
<dbReference type="PANTHER" id="PTHR43684">
    <property type="match status" value="1"/>
</dbReference>
<sequence length="256" mass="27295">MTEFVKSELEDGVLTLTLARPDKMNAITNAMYAALADALETAEKDRAIRAVVFQGDGDHFTAGNDMGDFAAQSKDPSIVAHSPRFITNLGIATKPLIAAVQGNAVGIGTTMLLHCDLVYVAPTARLITPFVNIALVPEAASTHLLQGRIGYARAYEMFALGEPMSGETAVSLGLVNAVVPVEELRNKAREAALKLASRPAGSLSHTKALMRDTALITAQINREGAILKERLKGPEAREALTAFAERRKPDFSKIAG</sequence>
<dbReference type="CDD" id="cd06558">
    <property type="entry name" value="crotonase-like"/>
    <property type="match status" value="1"/>
</dbReference>
<evidence type="ECO:0000256" key="3">
    <source>
        <dbReference type="ARBA" id="ARBA00023140"/>
    </source>
</evidence>
<comment type="similarity">
    <text evidence="2">Belongs to the enoyl-CoA hydratase/isomerase family.</text>
</comment>
<evidence type="ECO:0000256" key="4">
    <source>
        <dbReference type="ARBA" id="ARBA00023235"/>
    </source>
</evidence>
<dbReference type="Pfam" id="PF00378">
    <property type="entry name" value="ECH_1"/>
    <property type="match status" value="1"/>
</dbReference>
<dbReference type="AlphaFoldDB" id="A0A7C9RH63"/>
<keyword evidence="3" id="KW-0576">Peroxisome</keyword>
<protein>
    <submittedName>
        <fullName evidence="5">Enoyl-CoA hydratase</fullName>
    </submittedName>
</protein>
<evidence type="ECO:0000313" key="5">
    <source>
        <dbReference type="EMBL" id="NGX96937.1"/>
    </source>
</evidence>
<organism evidence="5 6">
    <name type="scientific">Candidatus Afipia apatlaquensis</name>
    <dbReference type="NCBI Taxonomy" id="2712852"/>
    <lineage>
        <taxon>Bacteria</taxon>
        <taxon>Pseudomonadati</taxon>
        <taxon>Pseudomonadota</taxon>
        <taxon>Alphaproteobacteria</taxon>
        <taxon>Hyphomicrobiales</taxon>
        <taxon>Nitrobacteraceae</taxon>
        <taxon>Afipia</taxon>
    </lineage>
</organism>
<evidence type="ECO:0000313" key="6">
    <source>
        <dbReference type="Proteomes" id="UP000480266"/>
    </source>
</evidence>
<dbReference type="InterPro" id="IPR029045">
    <property type="entry name" value="ClpP/crotonase-like_dom_sf"/>
</dbReference>
<dbReference type="InterPro" id="IPR014748">
    <property type="entry name" value="Enoyl-CoA_hydra_C"/>
</dbReference>
<keyword evidence="6" id="KW-1185">Reference proteome</keyword>
<dbReference type="SUPFAM" id="SSF52096">
    <property type="entry name" value="ClpP/crotonase"/>
    <property type="match status" value="1"/>
</dbReference>
<gene>
    <name evidence="5" type="ORF">G4V63_17495</name>
</gene>
<reference evidence="5" key="1">
    <citation type="submission" date="2020-02" db="EMBL/GenBank/DDBJ databases">
        <title>Draft genome sequence of Candidatus Afipia apatlaquensis IBT-C3, a potential strain for decolorization of textile dyes.</title>
        <authorList>
            <person name="Sanchez-Reyes A."/>
            <person name="Breton-Deval L."/>
            <person name="Mangelson H."/>
            <person name="Sanchez-Flores A."/>
        </authorList>
    </citation>
    <scope>NUCLEOTIDE SEQUENCE [LARGE SCALE GENOMIC DNA]</scope>
    <source>
        <strain evidence="5">IBT-C3</strain>
    </source>
</reference>
<dbReference type="InterPro" id="IPR001753">
    <property type="entry name" value="Enoyl-CoA_hydra/iso"/>
</dbReference>
<dbReference type="Gene3D" id="3.90.226.10">
    <property type="entry name" value="2-enoyl-CoA Hydratase, Chain A, domain 1"/>
    <property type="match status" value="1"/>
</dbReference>
<name>A0A7C9RH63_9BRAD</name>
<proteinExistence type="inferred from homology"/>